<dbReference type="AlphaFoldDB" id="A0A1H9LIK1"/>
<proteinExistence type="predicted"/>
<evidence type="ECO:0000313" key="1">
    <source>
        <dbReference type="EMBL" id="SER11246.1"/>
    </source>
</evidence>
<dbReference type="STRING" id="390241.SAMN04488023_104163"/>
<dbReference type="RefSeq" id="WP_090881974.1">
    <property type="nucleotide sequence ID" value="NZ_FOGG01000004.1"/>
</dbReference>
<organism evidence="1 2">
    <name type="scientific">Pedobacter rhizosphaerae</name>
    <dbReference type="NCBI Taxonomy" id="390241"/>
    <lineage>
        <taxon>Bacteria</taxon>
        <taxon>Pseudomonadati</taxon>
        <taxon>Bacteroidota</taxon>
        <taxon>Sphingobacteriia</taxon>
        <taxon>Sphingobacteriales</taxon>
        <taxon>Sphingobacteriaceae</taxon>
        <taxon>Pedobacter</taxon>
    </lineage>
</organism>
<dbReference type="OrthoDB" id="798998at2"/>
<sequence>MKNKRYLSLVFLLTIFGCNDFPFKSCTKEFRYIGITFTNKAGQPRAVKNFKVVNKRTDEEIFSSSHGASRGEYVVIDDSSVEKVRSSGDELIVSVLDSVNNATKSVSVKVKGGRGACHIERISGPEQVQLE</sequence>
<keyword evidence="2" id="KW-1185">Reference proteome</keyword>
<accession>A0A1H9LIK1</accession>
<evidence type="ECO:0000313" key="2">
    <source>
        <dbReference type="Proteomes" id="UP000199572"/>
    </source>
</evidence>
<protein>
    <submittedName>
        <fullName evidence="1">Uncharacterized protein</fullName>
    </submittedName>
</protein>
<gene>
    <name evidence="1" type="ORF">SAMN04488023_104163</name>
</gene>
<name>A0A1H9LIK1_9SPHI</name>
<dbReference type="Proteomes" id="UP000199572">
    <property type="component" value="Unassembled WGS sequence"/>
</dbReference>
<dbReference type="EMBL" id="FOGG01000004">
    <property type="protein sequence ID" value="SER11246.1"/>
    <property type="molecule type" value="Genomic_DNA"/>
</dbReference>
<dbReference type="PROSITE" id="PS51257">
    <property type="entry name" value="PROKAR_LIPOPROTEIN"/>
    <property type="match status" value="1"/>
</dbReference>
<reference evidence="1 2" key="1">
    <citation type="submission" date="2016-10" db="EMBL/GenBank/DDBJ databases">
        <authorList>
            <person name="de Groot N.N."/>
        </authorList>
    </citation>
    <scope>NUCLEOTIDE SEQUENCE [LARGE SCALE GENOMIC DNA]</scope>
    <source>
        <strain evidence="1 2">DSM 18610</strain>
    </source>
</reference>